<dbReference type="AlphaFoldDB" id="A0A915HVH3"/>
<organism evidence="1 2">
    <name type="scientific">Romanomermis culicivorax</name>
    <name type="common">Nematode worm</name>
    <dbReference type="NCBI Taxonomy" id="13658"/>
    <lineage>
        <taxon>Eukaryota</taxon>
        <taxon>Metazoa</taxon>
        <taxon>Ecdysozoa</taxon>
        <taxon>Nematoda</taxon>
        <taxon>Enoplea</taxon>
        <taxon>Dorylaimia</taxon>
        <taxon>Mermithida</taxon>
        <taxon>Mermithoidea</taxon>
        <taxon>Mermithidae</taxon>
        <taxon>Romanomermis</taxon>
    </lineage>
</organism>
<keyword evidence="1" id="KW-1185">Reference proteome</keyword>
<protein>
    <submittedName>
        <fullName evidence="2">Uncharacterized protein</fullName>
    </submittedName>
</protein>
<accession>A0A915HVH3</accession>
<evidence type="ECO:0000313" key="2">
    <source>
        <dbReference type="WBParaSite" id="nRc.2.0.1.t05355-RA"/>
    </source>
</evidence>
<name>A0A915HVH3_ROMCU</name>
<evidence type="ECO:0000313" key="1">
    <source>
        <dbReference type="Proteomes" id="UP000887565"/>
    </source>
</evidence>
<dbReference type="WBParaSite" id="nRc.2.0.1.t05355-RA">
    <property type="protein sequence ID" value="nRc.2.0.1.t05355-RA"/>
    <property type="gene ID" value="nRc.2.0.1.g05355"/>
</dbReference>
<dbReference type="Proteomes" id="UP000887565">
    <property type="component" value="Unplaced"/>
</dbReference>
<reference evidence="2" key="1">
    <citation type="submission" date="2022-11" db="UniProtKB">
        <authorList>
            <consortium name="WormBaseParasite"/>
        </authorList>
    </citation>
    <scope>IDENTIFICATION</scope>
</reference>
<sequence>MEVNVWIEKNSRWKDHAEKMQDITSSSLTSKSVEEHCGKILPVEASDDMIVGNHHHNESLKTCPNTDIASSILTSSWSKKIEYDQLQTRKTDLNKAFTIKFFNSTFSLVRS</sequence>
<proteinExistence type="predicted"/>